<reference evidence="2" key="1">
    <citation type="submission" date="2025-08" db="UniProtKB">
        <authorList>
            <consortium name="Ensembl"/>
        </authorList>
    </citation>
    <scope>IDENTIFICATION</scope>
</reference>
<dbReference type="GO" id="GO:0016604">
    <property type="term" value="C:nuclear body"/>
    <property type="evidence" value="ECO:0007669"/>
    <property type="project" value="TreeGrafter"/>
</dbReference>
<evidence type="ECO:0000313" key="2">
    <source>
        <dbReference type="Ensembl" id="ENSLLEP00000011858.1"/>
    </source>
</evidence>
<reference evidence="2" key="2">
    <citation type="submission" date="2025-09" db="UniProtKB">
        <authorList>
            <consortium name="Ensembl"/>
        </authorList>
    </citation>
    <scope>IDENTIFICATION</scope>
</reference>
<feature type="region of interest" description="Disordered" evidence="1">
    <location>
        <begin position="142"/>
        <end position="195"/>
    </location>
</feature>
<dbReference type="GO" id="GO:0016251">
    <property type="term" value="F:RNA polymerase II general transcription initiation factor activity"/>
    <property type="evidence" value="ECO:0007669"/>
    <property type="project" value="InterPro"/>
</dbReference>
<dbReference type="InterPro" id="IPR021281">
    <property type="entry name" value="SNAPC2"/>
</dbReference>
<dbReference type="Ensembl" id="ENSLLET00000012332.1">
    <property type="protein sequence ID" value="ENSLLEP00000011858.1"/>
    <property type="gene ID" value="ENSLLEG00000007551.1"/>
</dbReference>
<organism evidence="2 3">
    <name type="scientific">Leptobrachium leishanense</name>
    <name type="common">Leishan spiny toad</name>
    <dbReference type="NCBI Taxonomy" id="445787"/>
    <lineage>
        <taxon>Eukaryota</taxon>
        <taxon>Metazoa</taxon>
        <taxon>Chordata</taxon>
        <taxon>Craniata</taxon>
        <taxon>Vertebrata</taxon>
        <taxon>Euteleostomi</taxon>
        <taxon>Amphibia</taxon>
        <taxon>Batrachia</taxon>
        <taxon>Anura</taxon>
        <taxon>Pelobatoidea</taxon>
        <taxon>Megophryidae</taxon>
        <taxon>Leptobrachium</taxon>
    </lineage>
</organism>
<dbReference type="GO" id="GO:0009301">
    <property type="term" value="P:snRNA transcription"/>
    <property type="evidence" value="ECO:0007669"/>
    <property type="project" value="InterPro"/>
</dbReference>
<dbReference type="Pfam" id="PF11035">
    <property type="entry name" value="SNAPC2"/>
    <property type="match status" value="1"/>
</dbReference>
<feature type="compositionally biased region" description="Low complexity" evidence="1">
    <location>
        <begin position="179"/>
        <end position="188"/>
    </location>
</feature>
<evidence type="ECO:0000256" key="1">
    <source>
        <dbReference type="SAM" id="MobiDB-lite"/>
    </source>
</evidence>
<dbReference type="Proteomes" id="UP000694569">
    <property type="component" value="Unplaced"/>
</dbReference>
<dbReference type="PANTHER" id="PTHR15132:SF1">
    <property type="entry name" value="SNRNA-ACTIVATING PROTEIN COMPLEX SUBUNIT 2"/>
    <property type="match status" value="1"/>
</dbReference>
<keyword evidence="3" id="KW-1185">Reference proteome</keyword>
<protein>
    <recommendedName>
        <fullName evidence="4">snRNA-activating protein complex subunit 2</fullName>
    </recommendedName>
</protein>
<evidence type="ECO:0008006" key="4">
    <source>
        <dbReference type="Google" id="ProtNLM"/>
    </source>
</evidence>
<dbReference type="GeneTree" id="ENSGT00390000017407"/>
<accession>A0A8C5ME82</accession>
<sequence>MKPPVRKRAAPPRFEESVLQVAPLRLTWTTREKIQLLRGLKAQRKNKIPEPVVNGRTRAEITSYISWLRGRAAREAIQTEYERWVQGRRTRSTQAPAPIEVSLWTDLTCRMADSSEETLTKAFSQMLTIAATEPLGLIHSVPPKASLDASSNENHLGDAESSMSGPGLQGKNTPRRESGSSGDEPTSTEGGGEEPWKRLDFENIYKYLSRAATGGDLPKLTAEESAVLLHLLHSLPDQLESLNCNLLGSFLREKYSSLNEHLDPEETNQTETPIDATSSGASTGWKELGYCPLNPFLIPLELLRSKETD</sequence>
<dbReference type="PANTHER" id="PTHR15132">
    <property type="entry name" value="SNRNA-ACTIVATING PROTEIN COMPLEX SUBUNIT 2"/>
    <property type="match status" value="1"/>
</dbReference>
<name>A0A8C5ME82_9ANUR</name>
<proteinExistence type="predicted"/>
<dbReference type="OrthoDB" id="5990578at2759"/>
<dbReference type="AlphaFoldDB" id="A0A8C5ME82"/>
<evidence type="ECO:0000313" key="3">
    <source>
        <dbReference type="Proteomes" id="UP000694569"/>
    </source>
</evidence>